<proteinExistence type="predicted"/>
<evidence type="ECO:0000256" key="3">
    <source>
        <dbReference type="ARBA" id="ARBA00023163"/>
    </source>
</evidence>
<evidence type="ECO:0000256" key="1">
    <source>
        <dbReference type="ARBA" id="ARBA00023015"/>
    </source>
</evidence>
<gene>
    <name evidence="5" type="ORF">Arub01_41980</name>
</gene>
<evidence type="ECO:0000313" key="5">
    <source>
        <dbReference type="EMBL" id="GLW65954.1"/>
    </source>
</evidence>
<dbReference type="InterPro" id="IPR000524">
    <property type="entry name" value="Tscrpt_reg_HTH_GntR"/>
</dbReference>
<dbReference type="AlphaFoldDB" id="A0A9W6PWX8"/>
<dbReference type="GO" id="GO:0003700">
    <property type="term" value="F:DNA-binding transcription factor activity"/>
    <property type="evidence" value="ECO:0007669"/>
    <property type="project" value="InterPro"/>
</dbReference>
<dbReference type="RefSeq" id="WP_217998526.1">
    <property type="nucleotide sequence ID" value="NZ_BSRZ01000011.1"/>
</dbReference>
<dbReference type="InterPro" id="IPR011711">
    <property type="entry name" value="GntR_C"/>
</dbReference>
<dbReference type="InterPro" id="IPR036388">
    <property type="entry name" value="WH-like_DNA-bd_sf"/>
</dbReference>
<dbReference type="PANTHER" id="PTHR43537">
    <property type="entry name" value="TRANSCRIPTIONAL REGULATOR, GNTR FAMILY"/>
    <property type="match status" value="1"/>
</dbReference>
<dbReference type="InterPro" id="IPR036390">
    <property type="entry name" value="WH_DNA-bd_sf"/>
</dbReference>
<dbReference type="Gene3D" id="1.20.120.530">
    <property type="entry name" value="GntR ligand-binding domain-like"/>
    <property type="match status" value="1"/>
</dbReference>
<keyword evidence="2" id="KW-0238">DNA-binding</keyword>
<name>A0A9W6PWX8_9ACTN</name>
<dbReference type="InterPro" id="IPR008920">
    <property type="entry name" value="TF_FadR/GntR_C"/>
</dbReference>
<dbReference type="EMBL" id="BSRZ01000011">
    <property type="protein sequence ID" value="GLW65954.1"/>
    <property type="molecule type" value="Genomic_DNA"/>
</dbReference>
<evidence type="ECO:0000313" key="6">
    <source>
        <dbReference type="Proteomes" id="UP001165124"/>
    </source>
</evidence>
<evidence type="ECO:0000256" key="2">
    <source>
        <dbReference type="ARBA" id="ARBA00023125"/>
    </source>
</evidence>
<accession>A0A9W6PWX8</accession>
<sequence>MASLRPQRGLGLRPQLSDEVAARIRELILDGRVRPGEFLRLERLALEFGISVTPVREALQSLRSEGFVQLEPRRGFVVAPLSPRDVTDLFWVQAVIGAELAERAADRMGPDLLRRLTALQRALEQAVDAGRLDLVEEYNHAFHRTINLTADSAKLVWTLGSVVRYVPRGMWTRLPAWPELAMEDHRRILQALRRKDGPAAGAAMRQHVTRSGELLVAHLERQGLWRPDLADVGDQAEDDGRGDVGD</sequence>
<feature type="domain" description="HTH gntR-type" evidence="4">
    <location>
        <begin position="14"/>
        <end position="81"/>
    </location>
</feature>
<dbReference type="Proteomes" id="UP001165124">
    <property type="component" value="Unassembled WGS sequence"/>
</dbReference>
<protein>
    <submittedName>
        <fullName evidence="5">GntR family transcriptional regulator</fullName>
    </submittedName>
</protein>
<dbReference type="SUPFAM" id="SSF46785">
    <property type="entry name" value="Winged helix' DNA-binding domain"/>
    <property type="match status" value="1"/>
</dbReference>
<comment type="caution">
    <text evidence="5">The sequence shown here is derived from an EMBL/GenBank/DDBJ whole genome shotgun (WGS) entry which is preliminary data.</text>
</comment>
<dbReference type="GO" id="GO:0003677">
    <property type="term" value="F:DNA binding"/>
    <property type="evidence" value="ECO:0007669"/>
    <property type="project" value="UniProtKB-KW"/>
</dbReference>
<dbReference type="Pfam" id="PF07729">
    <property type="entry name" value="FCD"/>
    <property type="match status" value="1"/>
</dbReference>
<keyword evidence="1" id="KW-0805">Transcription regulation</keyword>
<dbReference type="CDD" id="cd07377">
    <property type="entry name" value="WHTH_GntR"/>
    <property type="match status" value="1"/>
</dbReference>
<dbReference type="Gene3D" id="1.10.10.10">
    <property type="entry name" value="Winged helix-like DNA-binding domain superfamily/Winged helix DNA-binding domain"/>
    <property type="match status" value="1"/>
</dbReference>
<evidence type="ECO:0000259" key="4">
    <source>
        <dbReference type="PROSITE" id="PS50949"/>
    </source>
</evidence>
<organism evidence="5 6">
    <name type="scientific">Actinomadura rubrobrunea</name>
    <dbReference type="NCBI Taxonomy" id="115335"/>
    <lineage>
        <taxon>Bacteria</taxon>
        <taxon>Bacillati</taxon>
        <taxon>Actinomycetota</taxon>
        <taxon>Actinomycetes</taxon>
        <taxon>Streptosporangiales</taxon>
        <taxon>Thermomonosporaceae</taxon>
        <taxon>Actinomadura</taxon>
    </lineage>
</organism>
<dbReference type="SMART" id="SM00345">
    <property type="entry name" value="HTH_GNTR"/>
    <property type="match status" value="1"/>
</dbReference>
<dbReference type="PROSITE" id="PS50949">
    <property type="entry name" value="HTH_GNTR"/>
    <property type="match status" value="1"/>
</dbReference>
<keyword evidence="6" id="KW-1185">Reference proteome</keyword>
<dbReference type="SUPFAM" id="SSF48008">
    <property type="entry name" value="GntR ligand-binding domain-like"/>
    <property type="match status" value="1"/>
</dbReference>
<dbReference type="Pfam" id="PF00392">
    <property type="entry name" value="GntR"/>
    <property type="match status" value="1"/>
</dbReference>
<dbReference type="PANTHER" id="PTHR43537:SF24">
    <property type="entry name" value="GLUCONATE OPERON TRANSCRIPTIONAL REPRESSOR"/>
    <property type="match status" value="1"/>
</dbReference>
<dbReference type="SMART" id="SM00895">
    <property type="entry name" value="FCD"/>
    <property type="match status" value="1"/>
</dbReference>
<keyword evidence="3" id="KW-0804">Transcription</keyword>
<reference evidence="5" key="1">
    <citation type="submission" date="2023-02" db="EMBL/GenBank/DDBJ databases">
        <title>Actinomadura rubrobrunea NBRC 14622.</title>
        <authorList>
            <person name="Ichikawa N."/>
            <person name="Sato H."/>
            <person name="Tonouchi N."/>
        </authorList>
    </citation>
    <scope>NUCLEOTIDE SEQUENCE</scope>
    <source>
        <strain evidence="5">NBRC 14622</strain>
    </source>
</reference>